<feature type="transmembrane region" description="Helical" evidence="8">
    <location>
        <begin position="291"/>
        <end position="313"/>
    </location>
</feature>
<dbReference type="GO" id="GO:0016757">
    <property type="term" value="F:glycosyltransferase activity"/>
    <property type="evidence" value="ECO:0007669"/>
    <property type="project" value="UniProtKB-KW"/>
</dbReference>
<feature type="transmembrane region" description="Helical" evidence="8">
    <location>
        <begin position="406"/>
        <end position="423"/>
    </location>
</feature>
<dbReference type="Proteomes" id="UP001449657">
    <property type="component" value="Chromosome"/>
</dbReference>
<feature type="transmembrane region" description="Helical" evidence="8">
    <location>
        <begin position="132"/>
        <end position="148"/>
    </location>
</feature>
<feature type="domain" description="Glycosyltransferase RgtA/B/C/D-like" evidence="9">
    <location>
        <begin position="82"/>
        <end position="240"/>
    </location>
</feature>
<proteinExistence type="predicted"/>
<feature type="transmembrane region" description="Helical" evidence="8">
    <location>
        <begin position="435"/>
        <end position="458"/>
    </location>
</feature>
<evidence type="ECO:0000256" key="5">
    <source>
        <dbReference type="ARBA" id="ARBA00022692"/>
    </source>
</evidence>
<accession>A0ABZ2Z022</accession>
<comment type="subcellular location">
    <subcellularLocation>
        <location evidence="1">Cell membrane</location>
        <topology evidence="1">Multi-pass membrane protein</topology>
    </subcellularLocation>
</comment>
<reference evidence="10 11" key="1">
    <citation type="submission" date="2024-03" db="EMBL/GenBank/DDBJ databases">
        <title>Chitinophaga caseinilytica sp. nov., a casein hydrolysing bacterium isolated from forest soil.</title>
        <authorList>
            <person name="Lee D.S."/>
            <person name="Han D.M."/>
            <person name="Baek J.H."/>
            <person name="Choi D.G."/>
            <person name="Jeon J.H."/>
            <person name="Jeon C.O."/>
        </authorList>
    </citation>
    <scope>NUCLEOTIDE SEQUENCE [LARGE SCALE GENOMIC DNA]</scope>
    <source>
        <strain evidence="10 11">KACC 19118</strain>
    </source>
</reference>
<keyword evidence="2" id="KW-1003">Cell membrane</keyword>
<name>A0ABZ2Z022_9BACT</name>
<evidence type="ECO:0000256" key="8">
    <source>
        <dbReference type="SAM" id="Phobius"/>
    </source>
</evidence>
<feature type="transmembrane region" description="Helical" evidence="8">
    <location>
        <begin position="182"/>
        <end position="205"/>
    </location>
</feature>
<feature type="transmembrane region" description="Helical" evidence="8">
    <location>
        <begin position="349"/>
        <end position="368"/>
    </location>
</feature>
<dbReference type="Pfam" id="PF13231">
    <property type="entry name" value="PMT_2"/>
    <property type="match status" value="1"/>
</dbReference>
<evidence type="ECO:0000256" key="3">
    <source>
        <dbReference type="ARBA" id="ARBA00022676"/>
    </source>
</evidence>
<dbReference type="RefSeq" id="WP_341839873.1">
    <property type="nucleotide sequence ID" value="NZ_CP149792.1"/>
</dbReference>
<keyword evidence="5 8" id="KW-0812">Transmembrane</keyword>
<gene>
    <name evidence="10" type="ORF">WJU22_19670</name>
</gene>
<evidence type="ECO:0000256" key="6">
    <source>
        <dbReference type="ARBA" id="ARBA00022989"/>
    </source>
</evidence>
<evidence type="ECO:0000256" key="7">
    <source>
        <dbReference type="ARBA" id="ARBA00023136"/>
    </source>
</evidence>
<organism evidence="10 11">
    <name type="scientific">Chitinophaga caseinilytica</name>
    <dbReference type="NCBI Taxonomy" id="2267521"/>
    <lineage>
        <taxon>Bacteria</taxon>
        <taxon>Pseudomonadati</taxon>
        <taxon>Bacteroidota</taxon>
        <taxon>Chitinophagia</taxon>
        <taxon>Chitinophagales</taxon>
        <taxon>Chitinophagaceae</taxon>
        <taxon>Chitinophaga</taxon>
    </lineage>
</organism>
<dbReference type="InterPro" id="IPR038731">
    <property type="entry name" value="RgtA/B/C-like"/>
</dbReference>
<keyword evidence="11" id="KW-1185">Reference proteome</keyword>
<feature type="transmembrane region" description="Helical" evidence="8">
    <location>
        <begin position="325"/>
        <end position="343"/>
    </location>
</feature>
<evidence type="ECO:0000256" key="4">
    <source>
        <dbReference type="ARBA" id="ARBA00022679"/>
    </source>
</evidence>
<sequence length="569" mass="63916">MDYSITYSTFPVRGKRRDIKGISSANGTDFKLLMALAVLVNFSGLFVTIMGPDGALYASIAKTMAQHNDYIHLFAEGRDWLDKPHFPFWMAALSFQLFGYSGWAYKLPAVLFLMMGAVYTYRLAKLLYNEQVAWWATAILLTAEHIIISNTDVRAEPYLTGAIVASVYHFYRARSGKGYGQLALGALFAAIAVMTKGPFALIPIAGAIGGEMIIKRNWREVFHFRWMISTALTFLFILPELYCLYVQFDAHPEKTVFGRTGVSGIRFFFWDSQFGRFLNTGPIKGKGDPAFYLHTVLWAFLPWSVLLYAAVVNKIRKGWTRGAQTEWLTLAAALPCFVVFSLSRFQLPHYLNILFPFFAILTAQYVLNVRTEGGRKLIRIAQTVFTMLLPAAAMAIHLLFRPGQTLPLLVLVIGGLVALARLRPMLKKNVSVQYLLVRTMVAAVLVNFYLNLVFYPALLKYQSGSEAAFVANRQFPGAKVVQLQTGEYNYALDFYLHSPLQTLHQLGDTSQLTGRPLLLFADVNAMAGTGLSPVQVFEHIHVSKLSIKQVNARTRPKDVQHVGLYLLRR</sequence>
<evidence type="ECO:0000256" key="1">
    <source>
        <dbReference type="ARBA" id="ARBA00004651"/>
    </source>
</evidence>
<feature type="transmembrane region" description="Helical" evidence="8">
    <location>
        <begin position="380"/>
        <end position="400"/>
    </location>
</feature>
<dbReference type="EC" id="2.4.-.-" evidence="10"/>
<keyword evidence="4 10" id="KW-0808">Transferase</keyword>
<evidence type="ECO:0000259" key="9">
    <source>
        <dbReference type="Pfam" id="PF13231"/>
    </source>
</evidence>
<dbReference type="PANTHER" id="PTHR33908">
    <property type="entry name" value="MANNOSYLTRANSFERASE YKCB-RELATED"/>
    <property type="match status" value="1"/>
</dbReference>
<evidence type="ECO:0000256" key="2">
    <source>
        <dbReference type="ARBA" id="ARBA00022475"/>
    </source>
</evidence>
<feature type="transmembrane region" description="Helical" evidence="8">
    <location>
        <begin position="226"/>
        <end position="248"/>
    </location>
</feature>
<keyword evidence="6 8" id="KW-1133">Transmembrane helix</keyword>
<protein>
    <submittedName>
        <fullName evidence="10">Glycosyltransferase family 39 protein</fullName>
        <ecNumber evidence="10">2.4.-.-</ecNumber>
    </submittedName>
</protein>
<dbReference type="InterPro" id="IPR050297">
    <property type="entry name" value="LipidA_mod_glycosyltrf_83"/>
</dbReference>
<keyword evidence="3 10" id="KW-0328">Glycosyltransferase</keyword>
<keyword evidence="7 8" id="KW-0472">Membrane</keyword>
<feature type="transmembrane region" description="Helical" evidence="8">
    <location>
        <begin position="32"/>
        <end position="51"/>
    </location>
</feature>
<evidence type="ECO:0000313" key="11">
    <source>
        <dbReference type="Proteomes" id="UP001449657"/>
    </source>
</evidence>
<dbReference type="EMBL" id="CP150096">
    <property type="protein sequence ID" value="WZN45119.1"/>
    <property type="molecule type" value="Genomic_DNA"/>
</dbReference>
<feature type="transmembrane region" description="Helical" evidence="8">
    <location>
        <begin position="103"/>
        <end position="120"/>
    </location>
</feature>
<dbReference type="PANTHER" id="PTHR33908:SF3">
    <property type="entry name" value="UNDECAPRENYL PHOSPHATE-ALPHA-4-AMINO-4-DEOXY-L-ARABINOSE ARABINOSYL TRANSFERASE"/>
    <property type="match status" value="1"/>
</dbReference>
<evidence type="ECO:0000313" key="10">
    <source>
        <dbReference type="EMBL" id="WZN45119.1"/>
    </source>
</evidence>